<accession>A0ABQ8WXE9</accession>
<protein>
    <submittedName>
        <fullName evidence="1">Uncharacterized protein</fullName>
    </submittedName>
</protein>
<organism evidence="1 2">
    <name type="scientific">Penicillium chrysogenum</name>
    <name type="common">Penicillium notatum</name>
    <dbReference type="NCBI Taxonomy" id="5076"/>
    <lineage>
        <taxon>Eukaryota</taxon>
        <taxon>Fungi</taxon>
        <taxon>Dikarya</taxon>
        <taxon>Ascomycota</taxon>
        <taxon>Pezizomycotina</taxon>
        <taxon>Eurotiomycetes</taxon>
        <taxon>Eurotiomycetidae</taxon>
        <taxon>Eurotiales</taxon>
        <taxon>Aspergillaceae</taxon>
        <taxon>Penicillium</taxon>
        <taxon>Penicillium chrysogenum species complex</taxon>
    </lineage>
</organism>
<proteinExistence type="predicted"/>
<evidence type="ECO:0000313" key="1">
    <source>
        <dbReference type="EMBL" id="KAJ5283371.1"/>
    </source>
</evidence>
<dbReference type="SUPFAM" id="SSF82199">
    <property type="entry name" value="SET domain"/>
    <property type="match status" value="1"/>
</dbReference>
<dbReference type="Gene3D" id="3.90.1410.10">
    <property type="entry name" value="set domain protein methyltransferase, domain 1"/>
    <property type="match status" value="1"/>
</dbReference>
<dbReference type="EMBL" id="JAPVEB010000001">
    <property type="protein sequence ID" value="KAJ5283371.1"/>
    <property type="molecule type" value="Genomic_DNA"/>
</dbReference>
<gene>
    <name evidence="1" type="ORF">N7505_001351</name>
</gene>
<dbReference type="InterPro" id="IPR046341">
    <property type="entry name" value="SET_dom_sf"/>
</dbReference>
<evidence type="ECO:0000313" key="2">
    <source>
        <dbReference type="Proteomes" id="UP001220256"/>
    </source>
</evidence>
<name>A0ABQ8WXE9_PENCH</name>
<keyword evidence="2" id="KW-1185">Reference proteome</keyword>
<sequence length="536" mass="60133">MELATFCELFAQLRETTGERCGSAREFVDRVRLLVHRLNAIAPGSIGDRAHIAILLTQIGPEYVLIVDAIQNDKDPVNPTTIGNRLSQRLNGVIAQGIAVYKLGSDQHGGDKGSALIATEAQMSSENDAKPKILLQVPSELVLSLETVQNHAKTDRYLRDVLENIGDFGRTARGAILIFLLIQLFHSSPDLRSANETIGISNPWTEYVKFLPPSFPLPTFYTAEEQELLRGTSLTEALDAKFASFEREFEQLRQATEGHACWTYPAVACKWRLVLTWPIMAPVMESRRCTMQTRSGMQFFSYDGERLSSPEKRLRFQKPASEMIFSYGFLEDGTTGAREIFLDLDIPEDDPLGLAKRMFCQNNSGIRISAVEGSEEVTWESELVWIAYVNEEDGLHFGTAQTTDGGRELETTWKGEKIQSASHLRELLAVDPLWDIFQLRAAVLLVDRLETQLALFQETGEIISSMQEDKAALDSMFRPGIFTSITQFRALEGELLEKAVEELIKQRKRTELLASKTVAEYFSAQTAELDEAEDFS</sequence>
<reference evidence="1 2" key="1">
    <citation type="journal article" date="2023" name="IMA Fungus">
        <title>Comparative genomic study of the Penicillium genus elucidates a diverse pangenome and 15 lateral gene transfer events.</title>
        <authorList>
            <person name="Petersen C."/>
            <person name="Sorensen T."/>
            <person name="Nielsen M.R."/>
            <person name="Sondergaard T.E."/>
            <person name="Sorensen J.L."/>
            <person name="Fitzpatrick D.A."/>
            <person name="Frisvad J.C."/>
            <person name="Nielsen K.L."/>
        </authorList>
    </citation>
    <scope>NUCLEOTIDE SEQUENCE [LARGE SCALE GENOMIC DNA]</scope>
    <source>
        <strain evidence="1 2">IBT 3361</strain>
    </source>
</reference>
<comment type="caution">
    <text evidence="1">The sequence shown here is derived from an EMBL/GenBank/DDBJ whole genome shotgun (WGS) entry which is preliminary data.</text>
</comment>
<dbReference type="Proteomes" id="UP001220256">
    <property type="component" value="Unassembled WGS sequence"/>
</dbReference>